<dbReference type="EMBL" id="BARS01026222">
    <property type="protein sequence ID" value="GAG12793.1"/>
    <property type="molecule type" value="Genomic_DNA"/>
</dbReference>
<accession>X0VJV3</accession>
<feature type="non-terminal residue" evidence="1">
    <location>
        <position position="1"/>
    </location>
</feature>
<dbReference type="AlphaFoldDB" id="X0VJV3"/>
<comment type="caution">
    <text evidence="1">The sequence shown here is derived from an EMBL/GenBank/DDBJ whole genome shotgun (WGS) entry which is preliminary data.</text>
</comment>
<evidence type="ECO:0000313" key="1">
    <source>
        <dbReference type="EMBL" id="GAG12793.1"/>
    </source>
</evidence>
<proteinExistence type="predicted"/>
<protein>
    <submittedName>
        <fullName evidence="1">Uncharacterized protein</fullName>
    </submittedName>
</protein>
<gene>
    <name evidence="1" type="ORF">S01H1_41347</name>
</gene>
<name>X0VJV3_9ZZZZ</name>
<sequence>KLIGGSIKKISYKTVHEVNLPETFINATKSLRAIDSSAEIEVTVKGKEKLKLGET</sequence>
<organism evidence="1">
    <name type="scientific">marine sediment metagenome</name>
    <dbReference type="NCBI Taxonomy" id="412755"/>
    <lineage>
        <taxon>unclassified sequences</taxon>
        <taxon>metagenomes</taxon>
        <taxon>ecological metagenomes</taxon>
    </lineage>
</organism>
<reference evidence="1" key="1">
    <citation type="journal article" date="2014" name="Front. Microbiol.">
        <title>High frequency of phylogenetically diverse reductive dehalogenase-homologous genes in deep subseafloor sedimentary metagenomes.</title>
        <authorList>
            <person name="Kawai M."/>
            <person name="Futagami T."/>
            <person name="Toyoda A."/>
            <person name="Takaki Y."/>
            <person name="Nishi S."/>
            <person name="Hori S."/>
            <person name="Arai W."/>
            <person name="Tsubouchi T."/>
            <person name="Morono Y."/>
            <person name="Uchiyama I."/>
            <person name="Ito T."/>
            <person name="Fujiyama A."/>
            <person name="Inagaki F."/>
            <person name="Takami H."/>
        </authorList>
    </citation>
    <scope>NUCLEOTIDE SEQUENCE</scope>
    <source>
        <strain evidence="1">Expedition CK06-06</strain>
    </source>
</reference>